<organism evidence="2 3">
    <name type="scientific">Heterocephalus glaber</name>
    <name type="common">Naked mole rat</name>
    <dbReference type="NCBI Taxonomy" id="10181"/>
    <lineage>
        <taxon>Eukaryota</taxon>
        <taxon>Metazoa</taxon>
        <taxon>Chordata</taxon>
        <taxon>Craniata</taxon>
        <taxon>Vertebrata</taxon>
        <taxon>Euteleostomi</taxon>
        <taxon>Mammalia</taxon>
        <taxon>Eutheria</taxon>
        <taxon>Euarchontoglires</taxon>
        <taxon>Glires</taxon>
        <taxon>Rodentia</taxon>
        <taxon>Hystricomorpha</taxon>
        <taxon>Bathyergidae</taxon>
        <taxon>Heterocephalus</taxon>
    </lineage>
</organism>
<dbReference type="PROSITE" id="PS00028">
    <property type="entry name" value="ZINC_FINGER_C2H2_1"/>
    <property type="match status" value="1"/>
</dbReference>
<dbReference type="InParanoid" id="G5BZ24"/>
<protein>
    <submittedName>
        <fullName evidence="2">Pogo transposable element with ZNF domain</fullName>
    </submittedName>
</protein>
<feature type="domain" description="C2H2-type" evidence="1">
    <location>
        <begin position="108"/>
        <end position="129"/>
    </location>
</feature>
<proteinExistence type="predicted"/>
<gene>
    <name evidence="2" type="ORF">GW7_16570</name>
</gene>
<reference evidence="2 3" key="1">
    <citation type="journal article" date="2011" name="Nature">
        <title>Genome sequencing reveals insights into physiology and longevity of the naked mole rat.</title>
        <authorList>
            <person name="Kim E.B."/>
            <person name="Fang X."/>
            <person name="Fushan A.A."/>
            <person name="Huang Z."/>
            <person name="Lobanov A.V."/>
            <person name="Han L."/>
            <person name="Marino S.M."/>
            <person name="Sun X."/>
            <person name="Turanov A.A."/>
            <person name="Yang P."/>
            <person name="Yim S.H."/>
            <person name="Zhao X."/>
            <person name="Kasaikina M.V."/>
            <person name="Stoletzki N."/>
            <person name="Peng C."/>
            <person name="Polak P."/>
            <person name="Xiong Z."/>
            <person name="Kiezun A."/>
            <person name="Zhu Y."/>
            <person name="Chen Y."/>
            <person name="Kryukov G.V."/>
            <person name="Zhang Q."/>
            <person name="Peshkin L."/>
            <person name="Yang L."/>
            <person name="Bronson R.T."/>
            <person name="Buffenstein R."/>
            <person name="Wang B."/>
            <person name="Han C."/>
            <person name="Li Q."/>
            <person name="Chen L."/>
            <person name="Zhao W."/>
            <person name="Sunyaev S.R."/>
            <person name="Park T.J."/>
            <person name="Zhang G."/>
            <person name="Wang J."/>
            <person name="Gladyshev V.N."/>
        </authorList>
    </citation>
    <scope>NUCLEOTIDE SEQUENCE [LARGE SCALE GENOMIC DNA]</scope>
</reference>
<evidence type="ECO:0000313" key="2">
    <source>
        <dbReference type="EMBL" id="EHB14535.1"/>
    </source>
</evidence>
<dbReference type="EMBL" id="JH172514">
    <property type="protein sequence ID" value="EHB14535.1"/>
    <property type="molecule type" value="Genomic_DNA"/>
</dbReference>
<name>G5BZ24_HETGA</name>
<dbReference type="Proteomes" id="UP000006813">
    <property type="component" value="Unassembled WGS sequence"/>
</dbReference>
<dbReference type="InterPro" id="IPR013087">
    <property type="entry name" value="Znf_C2H2_type"/>
</dbReference>
<dbReference type="STRING" id="10181.G5BZ24"/>
<sequence>MVDIDLFMECGKEELEPWQKISDATEDSVVEDYNSVDKTTPVSMSQQQVSAPVPTAAHASFAGYLSTSTTVSSNCTKRLKNNIRFMNHMRHHVELDQQNDEVDGHTICQHCYYQFSTPFQLQCHLENVHSPYESTTKCKICSDGTIHSPMRNADMKEELIASLEEQLKLTGEQSEEPSASTP</sequence>
<evidence type="ECO:0000259" key="1">
    <source>
        <dbReference type="PROSITE" id="PS00028"/>
    </source>
</evidence>
<dbReference type="AlphaFoldDB" id="G5BZ24"/>
<evidence type="ECO:0000313" key="3">
    <source>
        <dbReference type="Proteomes" id="UP000006813"/>
    </source>
</evidence>
<accession>G5BZ24</accession>